<sequence length="195" mass="21666">MERGFTHQGGLTHSGPTESHEGGPTPSSPTESHEEGPTYNRSYPTSMEMEFPHQRSPTSSENVGKTLWVEEVTHSIQRMIDYLKELKLSAVKDEDRKICLKSTIGVRGGIGRGRKGIFTWRAELASSIKASLGERTLATTAGIEGASKASSLFHLKKEVKAETGVFIIDQDEEFYTTLMFYTFEDLPPLVRVLET</sequence>
<comment type="caution">
    <text evidence="2">The sequence shown here is derived from an EMBL/GenBank/DDBJ whole genome shotgun (WGS) entry which is preliminary data.</text>
</comment>
<dbReference type="Proteomes" id="UP001604277">
    <property type="component" value="Unassembled WGS sequence"/>
</dbReference>
<name>A0ABD1XA38_9LAMI</name>
<accession>A0ABD1XA38</accession>
<protein>
    <submittedName>
        <fullName evidence="2">Uncharacterized protein</fullName>
    </submittedName>
</protein>
<keyword evidence="3" id="KW-1185">Reference proteome</keyword>
<organism evidence="2 3">
    <name type="scientific">Forsythia ovata</name>
    <dbReference type="NCBI Taxonomy" id="205694"/>
    <lineage>
        <taxon>Eukaryota</taxon>
        <taxon>Viridiplantae</taxon>
        <taxon>Streptophyta</taxon>
        <taxon>Embryophyta</taxon>
        <taxon>Tracheophyta</taxon>
        <taxon>Spermatophyta</taxon>
        <taxon>Magnoliopsida</taxon>
        <taxon>eudicotyledons</taxon>
        <taxon>Gunneridae</taxon>
        <taxon>Pentapetalae</taxon>
        <taxon>asterids</taxon>
        <taxon>lamiids</taxon>
        <taxon>Lamiales</taxon>
        <taxon>Oleaceae</taxon>
        <taxon>Forsythieae</taxon>
        <taxon>Forsythia</taxon>
    </lineage>
</organism>
<evidence type="ECO:0000313" key="3">
    <source>
        <dbReference type="Proteomes" id="UP001604277"/>
    </source>
</evidence>
<gene>
    <name evidence="2" type="ORF">Fot_03558</name>
</gene>
<evidence type="ECO:0000256" key="1">
    <source>
        <dbReference type="SAM" id="MobiDB-lite"/>
    </source>
</evidence>
<reference evidence="3" key="1">
    <citation type="submission" date="2024-07" db="EMBL/GenBank/DDBJ databases">
        <title>Two chromosome-level genome assemblies of Korean endemic species Abeliophyllum distichum and Forsythia ovata (Oleaceae).</title>
        <authorList>
            <person name="Jang H."/>
        </authorList>
    </citation>
    <scope>NUCLEOTIDE SEQUENCE [LARGE SCALE GENOMIC DNA]</scope>
</reference>
<evidence type="ECO:0000313" key="2">
    <source>
        <dbReference type="EMBL" id="KAL2558819.1"/>
    </source>
</evidence>
<proteinExistence type="predicted"/>
<dbReference type="EMBL" id="JBFOLJ010000001">
    <property type="protein sequence ID" value="KAL2558819.1"/>
    <property type="molecule type" value="Genomic_DNA"/>
</dbReference>
<dbReference type="AlphaFoldDB" id="A0ABD1XA38"/>
<feature type="region of interest" description="Disordered" evidence="1">
    <location>
        <begin position="1"/>
        <end position="61"/>
    </location>
</feature>